<name>A0A928X3Q4_LEPEC</name>
<proteinExistence type="predicted"/>
<keyword evidence="4" id="KW-1185">Reference proteome</keyword>
<gene>
    <name evidence="3" type="ORF">IQ260_08960</name>
</gene>
<comment type="caution">
    <text evidence="3">The sequence shown here is derived from an EMBL/GenBank/DDBJ whole genome shotgun (WGS) entry which is preliminary data.</text>
</comment>
<dbReference type="Proteomes" id="UP000615026">
    <property type="component" value="Unassembled WGS sequence"/>
</dbReference>
<feature type="transmembrane region" description="Helical" evidence="2">
    <location>
        <begin position="376"/>
        <end position="401"/>
    </location>
</feature>
<reference evidence="3" key="1">
    <citation type="submission" date="2020-10" db="EMBL/GenBank/DDBJ databases">
        <authorList>
            <person name="Castelo-Branco R."/>
            <person name="Eusebio N."/>
            <person name="Adriana R."/>
            <person name="Vieira A."/>
            <person name="Brugerolle De Fraissinette N."/>
            <person name="Rezende De Castro R."/>
            <person name="Schneider M.P."/>
            <person name="Vasconcelos V."/>
            <person name="Leao P.N."/>
        </authorList>
    </citation>
    <scope>NUCLEOTIDE SEQUENCE</scope>
    <source>
        <strain evidence="3">LEGE 11479</strain>
    </source>
</reference>
<feature type="region of interest" description="Disordered" evidence="1">
    <location>
        <begin position="899"/>
        <end position="947"/>
    </location>
</feature>
<dbReference type="AlphaFoldDB" id="A0A928X3Q4"/>
<keyword evidence="2" id="KW-0812">Transmembrane</keyword>
<organism evidence="3 4">
    <name type="scientific">Leptolyngbya cf. ectocarpi LEGE 11479</name>
    <dbReference type="NCBI Taxonomy" id="1828722"/>
    <lineage>
        <taxon>Bacteria</taxon>
        <taxon>Bacillati</taxon>
        <taxon>Cyanobacteriota</taxon>
        <taxon>Cyanophyceae</taxon>
        <taxon>Leptolyngbyales</taxon>
        <taxon>Leptolyngbyaceae</taxon>
        <taxon>Leptolyngbya group</taxon>
        <taxon>Leptolyngbya</taxon>
    </lineage>
</organism>
<protein>
    <submittedName>
        <fullName evidence="3">Uncharacterized protein</fullName>
    </submittedName>
</protein>
<keyword evidence="2" id="KW-1133">Transmembrane helix</keyword>
<evidence type="ECO:0000256" key="2">
    <source>
        <dbReference type="SAM" id="Phobius"/>
    </source>
</evidence>
<sequence>MVSTLQHLFLDIQGDNQDTKPGGEPIHRIITLHNRGDRAAYLELWVEATDQRSAGIVQWVTFNKSESELTLEPRQSLDVTLTITVPLQAEAGFYGYDIRLRSSQYPGEEVQRNQQLHILPSDQEARLRSEPHLTVTPVTDSDHPHMLQSGAKLDLTLTVDNPSRRTDRFFLHCDNLPPDWYTIQYPESDGAVPGVITFTDGLQLNPRESGQIVMAIHPPQYSPAGSYYPTLRLTSRARPEITLLKIVYFTLAIDERLAVELMPKTLAIPLKNRYFEVLVHNRGNLERQLVFQGRDPDRRLRYQLQPAEVRLTPGEEANLYLYVNPRHWWQKIWRLRDRTVEFELLVENIATDSDYNPALPHPLPTGTVNLKARRRWLFWLLLLSTATTALLGLLALAWHMFVWRPSLVPKIASFSTTQETYQEGKPEPISFSWEITNPKKVGQIVLSQDGTNILQLSRIFVDIDENFLTERFDEKSVDTLLYPPLTEQGSCSLETKIDNPSPLQILLRVYRRARRLPANPQYLKCRTIVPADFLTEELEASDEASIATQRLPKEGTYEFQLQVFTGQQLTETTSEAASETIKAGRFTAFKQILGLGEPEGPQLVDTAVLEKVAVAAADPPEILEFKATQSDYRTVSVSTVLAEASPADAQALPAGAQLSATEINNNADTVALAETTAEIDPQLVPVKLDWQISNPDDIQELRLTSLSPDGAENTEAVSYPILEENVEQKLLSLEDYCDIVPASPNTTVGPDILVCNDVPTQATQVGDYVFYLTVVTRDGIEEAPILKTTPTISIKPPEPAIVDFAVNGESVEQTPRRVYVLNPARGKIDITLSWDVKYAELIELLPAPGKVVERVDEMVYTLSAAPGAETITLRGVNELDEEITRSVIIEKVAFEPGAQPVPLQSSRRSSRPVDAGDVPEGLPSLPPPPTVLPVPDIAPIRTPPQAN</sequence>
<accession>A0A928X3Q4</accession>
<dbReference type="RefSeq" id="WP_193992759.1">
    <property type="nucleotide sequence ID" value="NZ_JADEXP010000058.1"/>
</dbReference>
<evidence type="ECO:0000313" key="3">
    <source>
        <dbReference type="EMBL" id="MBE9066781.1"/>
    </source>
</evidence>
<dbReference type="EMBL" id="JADEXP010000058">
    <property type="protein sequence ID" value="MBE9066781.1"/>
    <property type="molecule type" value="Genomic_DNA"/>
</dbReference>
<evidence type="ECO:0000313" key="4">
    <source>
        <dbReference type="Proteomes" id="UP000615026"/>
    </source>
</evidence>
<evidence type="ECO:0000256" key="1">
    <source>
        <dbReference type="SAM" id="MobiDB-lite"/>
    </source>
</evidence>
<keyword evidence="2" id="KW-0472">Membrane</keyword>